<dbReference type="InterPro" id="IPR028082">
    <property type="entry name" value="Peripla_BP_I"/>
</dbReference>
<dbReference type="SUPFAM" id="SSF53822">
    <property type="entry name" value="Periplasmic binding protein-like I"/>
    <property type="match status" value="1"/>
</dbReference>
<evidence type="ECO:0000313" key="6">
    <source>
        <dbReference type="Proteomes" id="UP000183810"/>
    </source>
</evidence>
<dbReference type="Pfam" id="PF13458">
    <property type="entry name" value="Peripla_BP_6"/>
    <property type="match status" value="1"/>
</dbReference>
<gene>
    <name evidence="5" type="ORF">BOX37_23610</name>
</gene>
<keyword evidence="2 3" id="KW-0732">Signal</keyword>
<organism evidence="5 6">
    <name type="scientific">Nocardia mangyaensis</name>
    <dbReference type="NCBI Taxonomy" id="2213200"/>
    <lineage>
        <taxon>Bacteria</taxon>
        <taxon>Bacillati</taxon>
        <taxon>Actinomycetota</taxon>
        <taxon>Actinomycetes</taxon>
        <taxon>Mycobacteriales</taxon>
        <taxon>Nocardiaceae</taxon>
        <taxon>Nocardia</taxon>
    </lineage>
</organism>
<dbReference type="EMBL" id="CP018082">
    <property type="protein sequence ID" value="APE36422.1"/>
    <property type="molecule type" value="Genomic_DNA"/>
</dbReference>
<dbReference type="PANTHER" id="PTHR47235">
    <property type="entry name" value="BLR6548 PROTEIN"/>
    <property type="match status" value="1"/>
</dbReference>
<dbReference type="RefSeq" id="WP_071929599.1">
    <property type="nucleotide sequence ID" value="NZ_CP018082.1"/>
</dbReference>
<feature type="chain" id="PRO_5012498221" description="Leucine-binding protein domain-containing protein" evidence="3">
    <location>
        <begin position="25"/>
        <end position="432"/>
    </location>
</feature>
<evidence type="ECO:0000256" key="3">
    <source>
        <dbReference type="SAM" id="SignalP"/>
    </source>
</evidence>
<accession>A0A1J0VWL7</accession>
<keyword evidence="6" id="KW-1185">Reference proteome</keyword>
<dbReference type="PANTHER" id="PTHR47235:SF1">
    <property type="entry name" value="BLR6548 PROTEIN"/>
    <property type="match status" value="1"/>
</dbReference>
<evidence type="ECO:0000313" key="5">
    <source>
        <dbReference type="EMBL" id="APE36422.1"/>
    </source>
</evidence>
<feature type="domain" description="Leucine-binding protein" evidence="4">
    <location>
        <begin position="54"/>
        <end position="364"/>
    </location>
</feature>
<dbReference type="KEGG" id="nsl:BOX37_23610"/>
<name>A0A1J0VWL7_9NOCA</name>
<comment type="similarity">
    <text evidence="1">Belongs to the leucine-binding protein family.</text>
</comment>
<feature type="signal peptide" evidence="3">
    <location>
        <begin position="1"/>
        <end position="24"/>
    </location>
</feature>
<dbReference type="AlphaFoldDB" id="A0A1J0VWL7"/>
<reference evidence="5" key="1">
    <citation type="submission" date="2016-11" db="EMBL/GenBank/DDBJ databases">
        <authorList>
            <person name="Jaros S."/>
            <person name="Januszkiewicz K."/>
            <person name="Wedrychowicz H."/>
        </authorList>
    </citation>
    <scope>NUCLEOTIDE SEQUENCE [LARGE SCALE GENOMIC DNA]</scope>
    <source>
        <strain evidence="5">Y48</strain>
    </source>
</reference>
<dbReference type="InterPro" id="IPR028081">
    <property type="entry name" value="Leu-bd"/>
</dbReference>
<evidence type="ECO:0000259" key="4">
    <source>
        <dbReference type="Pfam" id="PF13458"/>
    </source>
</evidence>
<proteinExistence type="inferred from homology"/>
<sequence>MAFTRPRALRRAAAISIVAGLVLAAACSSGEQDYGPGVTSAPCPGSANKDRGCIYLGVLSDLGGGPFAPLGISMNEGQLAFWNQVNESGGIGGYDIDITTYSRDTSFDPRVHRMAYHEIEPHVLALAQSLGTGQSIAMLNQMDADDMVSVAATQWSGWNYRSADRNLVLSAGYSYCTEAVMGLDWFAETHYAPSNIAVVAYRGNWGGDYASGALKWALANGATIADRIDTGPNGEVGDQDGPVEEILAAAPDLVMLATGPAETAEIVGKLVKSGFTGRFLGSLPTWNAALLQTPAASALTALYNYTTPVDSWAGDSVGAQRARAAVDSEPANFGYSLGWAISYPLEALLIAAAENKELTRSGLRRSVMNLKPDGEGMVVVHPTGAERPDLSAEWSVVFEPDQQAPMGARAISTGYQGTTLARLGIHEPCTRL</sequence>
<protein>
    <recommendedName>
        <fullName evidence="4">Leucine-binding protein domain-containing protein</fullName>
    </recommendedName>
</protein>
<dbReference type="Proteomes" id="UP000183810">
    <property type="component" value="Chromosome"/>
</dbReference>
<evidence type="ECO:0000256" key="2">
    <source>
        <dbReference type="ARBA" id="ARBA00022729"/>
    </source>
</evidence>
<dbReference type="Gene3D" id="3.40.50.2300">
    <property type="match status" value="2"/>
</dbReference>
<dbReference type="PROSITE" id="PS51257">
    <property type="entry name" value="PROKAR_LIPOPROTEIN"/>
    <property type="match status" value="1"/>
</dbReference>
<evidence type="ECO:0000256" key="1">
    <source>
        <dbReference type="ARBA" id="ARBA00010062"/>
    </source>
</evidence>